<evidence type="ECO:0000313" key="3">
    <source>
        <dbReference type="EMBL" id="KAL2872030.1"/>
    </source>
</evidence>
<accession>A0ABR4M5Z8</accession>
<gene>
    <name evidence="3" type="ORF">BJX67DRAFT_388073</name>
</gene>
<organism evidence="3 4">
    <name type="scientific">Aspergillus lucknowensis</name>
    <dbReference type="NCBI Taxonomy" id="176173"/>
    <lineage>
        <taxon>Eukaryota</taxon>
        <taxon>Fungi</taxon>
        <taxon>Dikarya</taxon>
        <taxon>Ascomycota</taxon>
        <taxon>Pezizomycotina</taxon>
        <taxon>Eurotiomycetes</taxon>
        <taxon>Eurotiomycetidae</taxon>
        <taxon>Eurotiales</taxon>
        <taxon>Aspergillaceae</taxon>
        <taxon>Aspergillus</taxon>
        <taxon>Aspergillus subgen. Nidulantes</taxon>
    </lineage>
</organism>
<dbReference type="InterPro" id="IPR057227">
    <property type="entry name" value="DUF7905"/>
</dbReference>
<comment type="caution">
    <text evidence="3">The sequence shown here is derived from an EMBL/GenBank/DDBJ whole genome shotgun (WGS) entry which is preliminary data.</text>
</comment>
<dbReference type="Pfam" id="PF25482">
    <property type="entry name" value="DUF7905"/>
    <property type="match status" value="1"/>
</dbReference>
<protein>
    <recommendedName>
        <fullName evidence="2">DUF7905 domain-containing protein</fullName>
    </recommendedName>
</protein>
<proteinExistence type="predicted"/>
<reference evidence="3 4" key="1">
    <citation type="submission" date="2024-07" db="EMBL/GenBank/DDBJ databases">
        <title>Section-level genome sequencing and comparative genomics of Aspergillus sections Usti and Cavernicolus.</title>
        <authorList>
            <consortium name="Lawrence Berkeley National Laboratory"/>
            <person name="Nybo J.L."/>
            <person name="Vesth T.C."/>
            <person name="Theobald S."/>
            <person name="Frisvad J.C."/>
            <person name="Larsen T.O."/>
            <person name="Kjaerboelling I."/>
            <person name="Rothschild-Mancinelli K."/>
            <person name="Lyhne E.K."/>
            <person name="Kogle M.E."/>
            <person name="Barry K."/>
            <person name="Clum A."/>
            <person name="Na H."/>
            <person name="Ledsgaard L."/>
            <person name="Lin J."/>
            <person name="Lipzen A."/>
            <person name="Kuo A."/>
            <person name="Riley R."/>
            <person name="Mondo S."/>
            <person name="Labutti K."/>
            <person name="Haridas S."/>
            <person name="Pangalinan J."/>
            <person name="Salamov A.A."/>
            <person name="Simmons B.A."/>
            <person name="Magnuson J.K."/>
            <person name="Chen J."/>
            <person name="Drula E."/>
            <person name="Henrissat B."/>
            <person name="Wiebenga A."/>
            <person name="Lubbers R.J."/>
            <person name="Gomes A.C."/>
            <person name="Macurrencykelacurrency M.R."/>
            <person name="Stajich J."/>
            <person name="Grigoriev I.V."/>
            <person name="Mortensen U.H."/>
            <person name="De Vries R.P."/>
            <person name="Baker S.E."/>
            <person name="Andersen M.R."/>
        </authorList>
    </citation>
    <scope>NUCLEOTIDE SEQUENCE [LARGE SCALE GENOMIC DNA]</scope>
    <source>
        <strain evidence="3 4">CBS 449.75</strain>
    </source>
</reference>
<feature type="region of interest" description="Disordered" evidence="1">
    <location>
        <begin position="57"/>
        <end position="76"/>
    </location>
</feature>
<dbReference type="Proteomes" id="UP001610432">
    <property type="component" value="Unassembled WGS sequence"/>
</dbReference>
<evidence type="ECO:0000259" key="2">
    <source>
        <dbReference type="Pfam" id="PF25482"/>
    </source>
</evidence>
<keyword evidence="4" id="KW-1185">Reference proteome</keyword>
<dbReference type="RefSeq" id="XP_070891009.1">
    <property type="nucleotide sequence ID" value="XM_071034325.1"/>
</dbReference>
<feature type="compositionally biased region" description="Low complexity" evidence="1">
    <location>
        <begin position="64"/>
        <end position="76"/>
    </location>
</feature>
<evidence type="ECO:0000313" key="4">
    <source>
        <dbReference type="Proteomes" id="UP001610432"/>
    </source>
</evidence>
<evidence type="ECO:0000256" key="1">
    <source>
        <dbReference type="SAM" id="MobiDB-lite"/>
    </source>
</evidence>
<dbReference type="EMBL" id="JBFXLQ010000002">
    <property type="protein sequence ID" value="KAL2872030.1"/>
    <property type="molecule type" value="Genomic_DNA"/>
</dbReference>
<feature type="region of interest" description="Disordered" evidence="1">
    <location>
        <begin position="723"/>
        <end position="780"/>
    </location>
</feature>
<feature type="region of interest" description="Disordered" evidence="1">
    <location>
        <begin position="1"/>
        <end position="48"/>
    </location>
</feature>
<feature type="domain" description="DUF7905" evidence="2">
    <location>
        <begin position="367"/>
        <end position="695"/>
    </location>
</feature>
<name>A0ABR4M5Z8_9EURO</name>
<feature type="compositionally biased region" description="Polar residues" evidence="1">
    <location>
        <begin position="755"/>
        <end position="767"/>
    </location>
</feature>
<dbReference type="GeneID" id="98149397"/>
<sequence>MDHETSGAQEWQLPGYGRAAPKKEAVPTAPLPQRQTAPPDFPKPGARKQLPSATLLIPTSPLQNAANARGSSGARGRGVVRARAAHRGALSAQPSRLFRDSPAKSKWRNGLKPNGMVQLPGAFGTFKHEFFGAASSTNFIKKSSARQSRNEVFNEISKRTGAYINPPAYTDLVIQVWGEPHQVTAAQETIKAVLAKCNSFNRTEKRADWTKIHAYSVNKEADAEFKEKRETVVQQLRRPPETGMAYSEKLLFLWPKDGPSLNECLGSQLEYLDIIRAKFGYHVFVPKELPGYICVLGHSHDAMKEIAQRIRTLWAESVAKSSVKTKIYLIEPPEPSAMKPEIVVRKQNNLHKPALQGNALEGDDLKSWRDRVGLIQSRNNTRLLGAIENCLRGVSFVRGHLRMRVNLGTFVLENYQVPEDNRPYYGFEEFREMLLHEQTKGRLIPALKVGQSELLERCFNASHLLERCDNTSNSLRAAELAYSVNFEFLGADKSMLRLEAEFAKSPGAQEYEITQRRWLRPRSGGQSADKRPPLHIAVTDLGRSDWQLEIKSLEFYETSSISTALKTFSHDIGFKHAAGTGDISAQPERKVTFPATAPVSRFVEKTATRYRLKGTKYIFEIARYDEYRRVNVPVYAGQSGATIAGGDISKIPYTSWGASIFDPNWDNLLGDHANLPVGHSASYSPTLATFFPSKESSRETTDGSKGFWEFVDLVKQAAELLGPTQPSSAADSGIDAVSRIESSSTRADSLKDETSSVAISSPTSTTGPAGMLNADLGTLF</sequence>